<keyword evidence="2" id="KW-1185">Reference proteome</keyword>
<name>A0AAE8YU92_9CAUD</name>
<protein>
    <submittedName>
        <fullName evidence="1">Uncharacterized protein</fullName>
    </submittedName>
</protein>
<sequence>MEDFFQKRVREICNADENSEWRESYTIDLMLAIYKLIKYEHENY</sequence>
<dbReference type="EMBL" id="OK499992">
    <property type="protein sequence ID" value="UGO50908.1"/>
    <property type="molecule type" value="Genomic_DNA"/>
</dbReference>
<evidence type="ECO:0000313" key="2">
    <source>
        <dbReference type="Proteomes" id="UP000827544"/>
    </source>
</evidence>
<accession>A0AAE8YU92</accession>
<gene>
    <name evidence="1" type="ORF">NATE_55</name>
</gene>
<evidence type="ECO:0000313" key="1">
    <source>
        <dbReference type="EMBL" id="UGO50908.1"/>
    </source>
</evidence>
<proteinExistence type="predicted"/>
<dbReference type="Proteomes" id="UP000827544">
    <property type="component" value="Segment"/>
</dbReference>
<reference evidence="1" key="1">
    <citation type="submission" date="2021-10" db="EMBL/GenBank/DDBJ databases">
        <authorList>
            <person name="Lavering E.D."/>
            <person name="James R."/>
            <person name="Fairholm J.D."/>
            <person name="Ogilvie B.H."/>
            <person name="Thurgood T.L."/>
            <person name="Robison R.A."/>
            <person name="Grose J.H."/>
        </authorList>
    </citation>
    <scope>NUCLEOTIDE SEQUENCE</scope>
</reference>
<organism evidence="1 2">
    <name type="scientific">Bacillus phage vB_BanS_Nate</name>
    <dbReference type="NCBI Taxonomy" id="2894788"/>
    <lineage>
        <taxon>Viruses</taxon>
        <taxon>Duplodnaviria</taxon>
        <taxon>Heunggongvirae</taxon>
        <taxon>Uroviricota</taxon>
        <taxon>Caudoviricetes</taxon>
        <taxon>Joanripponvirinae</taxon>
        <taxon>Natevirus</taxon>
        <taxon>Natevirus nate</taxon>
    </lineage>
</organism>